<feature type="transmembrane region" description="Helical" evidence="1">
    <location>
        <begin position="12"/>
        <end position="34"/>
    </location>
</feature>
<feature type="domain" description="PASTA" evidence="2">
    <location>
        <begin position="41"/>
        <end position="108"/>
    </location>
</feature>
<keyword evidence="1" id="KW-0812">Transmembrane</keyword>
<feature type="domain" description="PASTA" evidence="2">
    <location>
        <begin position="183"/>
        <end position="250"/>
    </location>
</feature>
<dbReference type="Gene3D" id="3.30.10.20">
    <property type="match status" value="3"/>
</dbReference>
<dbReference type="STRING" id="435880.SAMN04487988_11496"/>
<keyword evidence="1" id="KW-0472">Membrane</keyword>
<dbReference type="PROSITE" id="PS51178">
    <property type="entry name" value="PASTA"/>
    <property type="match status" value="2"/>
</dbReference>
<sequence length="254" mass="28256">MSSPSYSLKKILLNLSIIILISILLGFMFLKIYLPMYTNHGETVSVPNLEGYTFDESIEILETNGLNYEVSPDSAFSTDEAPLAVIKQIPPPEEQVKNGRKIYLTLNARNAPLIKMPNLVNLQLKNAQEILANIGLVRGELVYVPDIAINAVLEQKYRGVEVEEGFEVPKGAKIDLVVGDGLGNQILNVPDFVGMDEEDAEFLILGSGLRIGQKYYEQNDTIPEGFVFRQNPKDKAQVKTGELVDLWISKNSDQ</sequence>
<keyword evidence="1" id="KW-1133">Transmembrane helix</keyword>
<name>A0A1I2X0J6_9BACT</name>
<dbReference type="OrthoDB" id="9803895at2"/>
<dbReference type="AlphaFoldDB" id="A0A1I2X0J6"/>
<evidence type="ECO:0000256" key="1">
    <source>
        <dbReference type="SAM" id="Phobius"/>
    </source>
</evidence>
<dbReference type="CDD" id="cd06577">
    <property type="entry name" value="PASTA_pknB"/>
    <property type="match status" value="3"/>
</dbReference>
<keyword evidence="4" id="KW-1185">Reference proteome</keyword>
<evidence type="ECO:0000259" key="2">
    <source>
        <dbReference type="PROSITE" id="PS51178"/>
    </source>
</evidence>
<dbReference type="Proteomes" id="UP000199642">
    <property type="component" value="Unassembled WGS sequence"/>
</dbReference>
<gene>
    <name evidence="3" type="ORF">SAMN04487988_11496</name>
</gene>
<dbReference type="InterPro" id="IPR005543">
    <property type="entry name" value="PASTA_dom"/>
</dbReference>
<accession>A0A1I2X0J6</accession>
<protein>
    <submittedName>
        <fullName evidence="3">PASTA domain, binds beta-lactams</fullName>
    </submittedName>
</protein>
<dbReference type="SMART" id="SM00740">
    <property type="entry name" value="PASTA"/>
    <property type="match status" value="3"/>
</dbReference>
<reference evidence="4" key="1">
    <citation type="submission" date="2016-10" db="EMBL/GenBank/DDBJ databases">
        <authorList>
            <person name="Varghese N."/>
            <person name="Submissions S."/>
        </authorList>
    </citation>
    <scope>NUCLEOTIDE SEQUENCE [LARGE SCALE GENOMIC DNA]</scope>
    <source>
        <strain evidence="4">DSM 19315</strain>
    </source>
</reference>
<evidence type="ECO:0000313" key="4">
    <source>
        <dbReference type="Proteomes" id="UP000199642"/>
    </source>
</evidence>
<dbReference type="Pfam" id="PF03793">
    <property type="entry name" value="PASTA"/>
    <property type="match status" value="2"/>
</dbReference>
<dbReference type="EMBL" id="FOPC01000014">
    <property type="protein sequence ID" value="SFH05461.1"/>
    <property type="molecule type" value="Genomic_DNA"/>
</dbReference>
<evidence type="ECO:0000313" key="3">
    <source>
        <dbReference type="EMBL" id="SFH05461.1"/>
    </source>
</evidence>
<organism evidence="3 4">
    <name type="scientific">Algoriphagus hitonicola</name>
    <dbReference type="NCBI Taxonomy" id="435880"/>
    <lineage>
        <taxon>Bacteria</taxon>
        <taxon>Pseudomonadati</taxon>
        <taxon>Bacteroidota</taxon>
        <taxon>Cytophagia</taxon>
        <taxon>Cytophagales</taxon>
        <taxon>Cyclobacteriaceae</taxon>
        <taxon>Algoriphagus</taxon>
    </lineage>
</organism>
<proteinExistence type="predicted"/>